<evidence type="ECO:0000256" key="2">
    <source>
        <dbReference type="SAM" id="Phobius"/>
    </source>
</evidence>
<evidence type="ECO:0000256" key="1">
    <source>
        <dbReference type="SAM" id="MobiDB-lite"/>
    </source>
</evidence>
<feature type="transmembrane region" description="Helical" evidence="2">
    <location>
        <begin position="965"/>
        <end position="987"/>
    </location>
</feature>
<evidence type="ECO:0000313" key="3">
    <source>
        <dbReference type="EMBL" id="GGW92273.1"/>
    </source>
</evidence>
<feature type="transmembrane region" description="Helical" evidence="2">
    <location>
        <begin position="1413"/>
        <end position="1434"/>
    </location>
</feature>
<gene>
    <name evidence="3" type="ORF">GCM10007391_28260</name>
</gene>
<feature type="transmembrane region" description="Helical" evidence="2">
    <location>
        <begin position="1191"/>
        <end position="1208"/>
    </location>
</feature>
<keyword evidence="2" id="KW-1133">Transmembrane helix</keyword>
<feature type="transmembrane region" description="Helical" evidence="2">
    <location>
        <begin position="1463"/>
        <end position="1480"/>
    </location>
</feature>
<feature type="transmembrane region" description="Helical" evidence="2">
    <location>
        <begin position="848"/>
        <end position="865"/>
    </location>
</feature>
<feature type="transmembrane region" description="Helical" evidence="2">
    <location>
        <begin position="118"/>
        <end position="138"/>
    </location>
</feature>
<keyword evidence="2" id="KW-0472">Membrane</keyword>
<comment type="caution">
    <text evidence="3">The sequence shown here is derived from an EMBL/GenBank/DDBJ whole genome shotgun (WGS) entry which is preliminary data.</text>
</comment>
<dbReference type="EMBL" id="BMXP01000008">
    <property type="protein sequence ID" value="GGW92273.1"/>
    <property type="molecule type" value="Genomic_DNA"/>
</dbReference>
<evidence type="ECO:0000313" key="4">
    <source>
        <dbReference type="Proteomes" id="UP000631300"/>
    </source>
</evidence>
<feature type="transmembrane region" description="Helical" evidence="2">
    <location>
        <begin position="885"/>
        <end position="904"/>
    </location>
</feature>
<feature type="transmembrane region" description="Helical" evidence="2">
    <location>
        <begin position="1441"/>
        <end position="1457"/>
    </location>
</feature>
<proteinExistence type="predicted"/>
<feature type="transmembrane region" description="Helical" evidence="2">
    <location>
        <begin position="999"/>
        <end position="1019"/>
    </location>
</feature>
<feature type="transmembrane region" description="Helical" evidence="2">
    <location>
        <begin position="175"/>
        <end position="195"/>
    </location>
</feature>
<feature type="transmembrane region" description="Helical" evidence="2">
    <location>
        <begin position="1253"/>
        <end position="1270"/>
    </location>
</feature>
<feature type="region of interest" description="Disordered" evidence="1">
    <location>
        <begin position="146"/>
        <end position="167"/>
    </location>
</feature>
<feature type="transmembrane region" description="Helical" evidence="2">
    <location>
        <begin position="683"/>
        <end position="702"/>
    </location>
</feature>
<sequence length="1596" mass="177727">MPSPSMTIDDIYAFFDVLRNSKKFAVDPRHYLSAMQLLNLQAQSEQAPAISDWASVLAPIVCRSAKEQRLFKVYFDEWQAQQRSIAIGSASPQAINPSADVQPASSSRSSARSTANRGLIVAVITALIGIAMALWLSMETGVDMPAANEPATQSPSERPIETRPNATSTFQTSPLVSHLFEAMLAIALALGIWLLRNKEKRFQAFLNSGEMDASFEFSQLSVERFLSRLYRDRQFRRSTAKFRRHRLIETKELDAERTTLLASQNIGFTQPQYLTRQLSPEYLVLVDADDSGAHVTNLFDELIDSLSTDGAIVDAYYYFSDPRYCCAEQGTQERLSLTTLLSRHRDARLLILSSGDTLIHTYTGKVKDWVTRVFGDWTCRCIVTPRVSPPWGVTESALMSAGFLLVPGHKQGLEMLATVLENLSLPEGEHTSVHRVPSVRMNPFPADLIKNESEWLLSDARSEQDVERLIEQLKLYLGETGYVWLCACAIFPTLVWDITSFLGHWLAQSRNEHQLNEDTYFQLANLPWFKQGIIPNYLRIRLISALSPHICDTLRQCIETLLVNALHTPDTSESVTLGVPVTPEKKDFLHDKLGRLKPDNPLKDGLLINFLNGKTPQKTDYQLPHKVSRLLQPTPPKIPVRYRDTIWPVTVSLLGVALIWILSQFNRYSRIVADAIDTELFDFVIQPTGLLISISGFIFLLVQWSRAVMGHNKLLERFASPVGLRSVRVRYATALLLGMTLLPALFQSLHFIAGLADEPAPVNTLAKQAPTSYQQNTPPSEVESIEVVATTIGFADPETVCLTTLLSMVVVFYLLSLHTPRRFVSHRFMQVSYCNSLQISDMLKPLSMLRLVIAGGIGLLGWNLIEQGYYVSDAGNSGLPVWLEKYTLWGIGVMLLMTFVLTACNRYLKRYQLHPLRLAVSISIISVAARAISDGLGYSLTQLIAEPAVMLADSISTEIGDLTDIALSVVITQLCAALGFMLVALNVSARLQAHKASPISSFCLNWPAFLFALLLLIAFDATAQLLQLYDADIQFDDYGQMQWLFYSLMLTAWLLGPKFVHNTSLPALMFVKHPLHTALVLLLYFGVVYGIQMVLEANSDVTAVYLFRAAFAQSLTLLLLLVALRGWLYQLARPQPIPSTATSNLRLADYMLVALLSLSFHMTPFTFDMGVLLLLLLPWWASKGKQLSPRVIGTLILLSLITVDFWLYDGNLDGQITANLSLFYLLIGLIFYHWIRQPDALARLLTERYPGEAMVLLLLLFLPLSPTLWLEASDVAALGIGFSDEFVIPFIAVLLGMTAIKPHLAGILLGATALTCQLSLLFPDFGVELTDSLFLYVQRYDISVPAAIVLLGILYSTGALVRARLMGKSPRVLQTIWLSAVIAVFMFESLLLLQSSGGESSPSQSSALAEADIGYFNAFSTLLIMLSFGCAAFLFKGYWRWATIALLFAFTIVSIPLHRVNIAHVLFVLSAAAAFLLLGLRFSHHRVPIQDEPYMDKLAPEPVAASPTPPMYFTEVPAAYRWGLMLFDTMLFLCWPFGNIDIKHGMPKASSPDAAAQTSTLRLADRYVGIIRTVLIVMLMVLITFDALDQLVKQVL</sequence>
<keyword evidence="2" id="KW-0812">Transmembrane</keyword>
<accession>A0A918JNG1</accession>
<feature type="transmembrane region" description="Helical" evidence="2">
    <location>
        <begin position="802"/>
        <end position="819"/>
    </location>
</feature>
<feature type="transmembrane region" description="Helical" evidence="2">
    <location>
        <begin position="1342"/>
        <end position="1363"/>
    </location>
</feature>
<keyword evidence="4" id="KW-1185">Reference proteome</keyword>
<dbReference type="RefSeq" id="WP_189407554.1">
    <property type="nucleotide sequence ID" value="NZ_BMXP01000008.1"/>
</dbReference>
<feature type="transmembrane region" description="Helical" evidence="2">
    <location>
        <begin position="1276"/>
        <end position="1297"/>
    </location>
</feature>
<feature type="transmembrane region" description="Helical" evidence="2">
    <location>
        <begin position="1150"/>
        <end position="1179"/>
    </location>
</feature>
<feature type="transmembrane region" description="Helical" evidence="2">
    <location>
        <begin position="645"/>
        <end position="663"/>
    </location>
</feature>
<feature type="transmembrane region" description="Helical" evidence="2">
    <location>
        <begin position="1304"/>
        <end position="1322"/>
    </location>
</feature>
<feature type="transmembrane region" description="Helical" evidence="2">
    <location>
        <begin position="1567"/>
        <end position="1588"/>
    </location>
</feature>
<organism evidence="3 4">
    <name type="scientific">Alteromonas halophila</name>
    <dbReference type="NCBI Taxonomy" id="516698"/>
    <lineage>
        <taxon>Bacteria</taxon>
        <taxon>Pseudomonadati</taxon>
        <taxon>Pseudomonadota</taxon>
        <taxon>Gammaproteobacteria</taxon>
        <taxon>Alteromonadales</taxon>
        <taxon>Alteromonadaceae</taxon>
        <taxon>Alteromonas/Salinimonas group</taxon>
        <taxon>Alteromonas</taxon>
    </lineage>
</organism>
<feature type="transmembrane region" description="Helical" evidence="2">
    <location>
        <begin position="734"/>
        <end position="756"/>
    </location>
</feature>
<feature type="transmembrane region" description="Helical" evidence="2">
    <location>
        <begin position="1075"/>
        <end position="1095"/>
    </location>
</feature>
<feature type="transmembrane region" description="Helical" evidence="2">
    <location>
        <begin position="1107"/>
        <end position="1130"/>
    </location>
</feature>
<dbReference type="Proteomes" id="UP000631300">
    <property type="component" value="Unassembled WGS sequence"/>
</dbReference>
<feature type="transmembrane region" description="Helical" evidence="2">
    <location>
        <begin position="1214"/>
        <end position="1232"/>
    </location>
</feature>
<feature type="transmembrane region" description="Helical" evidence="2">
    <location>
        <begin position="1375"/>
        <end position="1393"/>
    </location>
</feature>
<protein>
    <submittedName>
        <fullName evidence="3">Uncharacterized protein</fullName>
    </submittedName>
</protein>
<name>A0A918JNG1_9ALTE</name>
<reference evidence="3" key="2">
    <citation type="submission" date="2020-09" db="EMBL/GenBank/DDBJ databases">
        <authorList>
            <person name="Sun Q."/>
            <person name="Kim S."/>
        </authorList>
    </citation>
    <scope>NUCLEOTIDE SEQUENCE</scope>
    <source>
        <strain evidence="3">KCTC 22164</strain>
    </source>
</reference>
<reference evidence="3" key="1">
    <citation type="journal article" date="2014" name="Int. J. Syst. Evol. Microbiol.">
        <title>Complete genome sequence of Corynebacterium casei LMG S-19264T (=DSM 44701T), isolated from a smear-ripened cheese.</title>
        <authorList>
            <consortium name="US DOE Joint Genome Institute (JGI-PGF)"/>
            <person name="Walter F."/>
            <person name="Albersmeier A."/>
            <person name="Kalinowski J."/>
            <person name="Ruckert C."/>
        </authorList>
    </citation>
    <scope>NUCLEOTIDE SEQUENCE</scope>
    <source>
        <strain evidence="3">KCTC 22164</strain>
    </source>
</reference>